<keyword evidence="2" id="KW-1185">Reference proteome</keyword>
<accession>A0A556V5I4</accession>
<evidence type="ECO:0000313" key="2">
    <source>
        <dbReference type="Proteomes" id="UP000319801"/>
    </source>
</evidence>
<reference evidence="1 2" key="1">
    <citation type="journal article" date="2019" name="Genome Biol. Evol.">
        <title>Whole-Genome Sequencing of the Giant Devil Catfish, Bagarius yarrelli.</title>
        <authorList>
            <person name="Jiang W."/>
            <person name="Lv Y."/>
            <person name="Cheng L."/>
            <person name="Yang K."/>
            <person name="Chao B."/>
            <person name="Wang X."/>
            <person name="Li Y."/>
            <person name="Pan X."/>
            <person name="You X."/>
            <person name="Zhang Y."/>
            <person name="Yang J."/>
            <person name="Li J."/>
            <person name="Zhang X."/>
            <person name="Liu S."/>
            <person name="Sun C."/>
            <person name="Yang J."/>
            <person name="Shi Q."/>
        </authorList>
    </citation>
    <scope>NUCLEOTIDE SEQUENCE [LARGE SCALE GENOMIC DNA]</scope>
    <source>
        <strain evidence="1">JWS20170419001</strain>
        <tissue evidence="1">Muscle</tissue>
    </source>
</reference>
<organism evidence="1 2">
    <name type="scientific">Bagarius yarrelli</name>
    <name type="common">Goonch</name>
    <name type="synonym">Bagrus yarrelli</name>
    <dbReference type="NCBI Taxonomy" id="175774"/>
    <lineage>
        <taxon>Eukaryota</taxon>
        <taxon>Metazoa</taxon>
        <taxon>Chordata</taxon>
        <taxon>Craniata</taxon>
        <taxon>Vertebrata</taxon>
        <taxon>Euteleostomi</taxon>
        <taxon>Actinopterygii</taxon>
        <taxon>Neopterygii</taxon>
        <taxon>Teleostei</taxon>
        <taxon>Ostariophysi</taxon>
        <taxon>Siluriformes</taxon>
        <taxon>Sisoridae</taxon>
        <taxon>Sisorinae</taxon>
        <taxon>Bagarius</taxon>
    </lineage>
</organism>
<gene>
    <name evidence="1" type="ORF">Baya_13412</name>
</gene>
<evidence type="ECO:0000313" key="1">
    <source>
        <dbReference type="EMBL" id="TSV68135.1"/>
    </source>
</evidence>
<comment type="caution">
    <text evidence="1">The sequence shown here is derived from an EMBL/GenBank/DDBJ whole genome shotgun (WGS) entry which is preliminary data.</text>
</comment>
<protein>
    <submittedName>
        <fullName evidence="1">Uncharacterized protein</fullName>
    </submittedName>
</protein>
<dbReference type="AlphaFoldDB" id="A0A556V5I4"/>
<name>A0A556V5I4_BAGYA</name>
<dbReference type="Proteomes" id="UP000319801">
    <property type="component" value="Unassembled WGS sequence"/>
</dbReference>
<dbReference type="EMBL" id="VCAZ01000127">
    <property type="protein sequence ID" value="TSV68135.1"/>
    <property type="molecule type" value="Genomic_DNA"/>
</dbReference>
<sequence>MNRYKSDDTCEALGVAKALPAPAGHLWEKWSSPLAAACYPPSCPAEFLLITLINVYVQPQGISRDYTLCVQQIGEETAGQRRRKSGCLNDLYNLNTHTQLYEPKISGFFPRILPPGPYGNSSPRPKTRPPPIACSRASRAFKITGMATSKWLQIPVPACAPELECLPVCGMWWPAERPEVSRWPHERKTREARRQRFGGIMRDVGLGVRLAGSGLNLVKFEAYFWREEEEEKEEELVEEVKKGNFWTTGSERRAESGLRHEKVGVSLLDRQKQQGVCVRGSAAGVGRGVIAGKMAVKAADLTYYGRRLGGGISGVIDIITSRVNPGLASREG</sequence>
<proteinExistence type="predicted"/>